<dbReference type="PRINTS" id="PR00038">
    <property type="entry name" value="HTHLUXR"/>
</dbReference>
<dbReference type="RefSeq" id="WP_066356179.1">
    <property type="nucleotide sequence ID" value="NZ_CBCSFJ010000004.1"/>
</dbReference>
<dbReference type="InterPro" id="IPR000792">
    <property type="entry name" value="Tscrpt_reg_LuxR_C"/>
</dbReference>
<keyword evidence="4" id="KW-1133">Transmembrane helix</keyword>
<evidence type="ECO:0000256" key="3">
    <source>
        <dbReference type="ARBA" id="ARBA00023163"/>
    </source>
</evidence>
<keyword evidence="2" id="KW-0238">DNA-binding</keyword>
<dbReference type="EMBL" id="CP016171">
    <property type="protein sequence ID" value="ANN73957.1"/>
    <property type="molecule type" value="Genomic_DNA"/>
</dbReference>
<feature type="transmembrane region" description="Helical" evidence="4">
    <location>
        <begin position="55"/>
        <end position="73"/>
    </location>
</feature>
<dbReference type="EMBL" id="CP016170">
    <property type="protein sequence ID" value="ANN68814.1"/>
    <property type="molecule type" value="Genomic_DNA"/>
</dbReference>
<evidence type="ECO:0000313" key="6">
    <source>
        <dbReference type="EMBL" id="ANN68814.1"/>
    </source>
</evidence>
<dbReference type="Proteomes" id="UP000091897">
    <property type="component" value="Chromosome"/>
</dbReference>
<sequence length="76" mass="8083">MPEKKLSEREAACLQWAAAGKTSRETAMILGVSERTVNFHLQNACRKLCARNRRAAVATALTCGLLAACHVGGGGR</sequence>
<protein>
    <submittedName>
        <fullName evidence="7">Helix-turn-helix transcriptional regulator</fullName>
    </submittedName>
</protein>
<evidence type="ECO:0000256" key="1">
    <source>
        <dbReference type="ARBA" id="ARBA00023015"/>
    </source>
</evidence>
<dbReference type="Proteomes" id="UP000092213">
    <property type="component" value="Chromosome"/>
</dbReference>
<dbReference type="Pfam" id="PF00196">
    <property type="entry name" value="GerE"/>
    <property type="match status" value="1"/>
</dbReference>
<evidence type="ECO:0000313" key="9">
    <source>
        <dbReference type="Proteomes" id="UP000092213"/>
    </source>
</evidence>
<dbReference type="CDD" id="cd06170">
    <property type="entry name" value="LuxR_C_like"/>
    <property type="match status" value="1"/>
</dbReference>
<dbReference type="KEGG" id="bbro:BAU06_23175"/>
<dbReference type="PROSITE" id="PS50043">
    <property type="entry name" value="HTH_LUXR_2"/>
    <property type="match status" value="1"/>
</dbReference>
<dbReference type="OrthoDB" id="9774661at2"/>
<dbReference type="InterPro" id="IPR036388">
    <property type="entry name" value="WH-like_DNA-bd_sf"/>
</dbReference>
<evidence type="ECO:0000256" key="4">
    <source>
        <dbReference type="SAM" id="Phobius"/>
    </source>
</evidence>
<dbReference type="Gene3D" id="1.10.10.10">
    <property type="entry name" value="Winged helix-like DNA-binding domain superfamily/Winged helix DNA-binding domain"/>
    <property type="match status" value="1"/>
</dbReference>
<evidence type="ECO:0000256" key="2">
    <source>
        <dbReference type="ARBA" id="ARBA00023125"/>
    </source>
</evidence>
<name>A0A193FNZ1_9BORD</name>
<accession>A0A193FNZ1</accession>
<proteinExistence type="predicted"/>
<keyword evidence="8" id="KW-1185">Reference proteome</keyword>
<dbReference type="PANTHER" id="PTHR44688">
    <property type="entry name" value="DNA-BINDING TRANSCRIPTIONAL ACTIVATOR DEVR_DOSR"/>
    <property type="match status" value="1"/>
</dbReference>
<dbReference type="GO" id="GO:0003677">
    <property type="term" value="F:DNA binding"/>
    <property type="evidence" value="ECO:0007669"/>
    <property type="project" value="UniProtKB-KW"/>
</dbReference>
<evidence type="ECO:0000259" key="5">
    <source>
        <dbReference type="PROSITE" id="PS50043"/>
    </source>
</evidence>
<dbReference type="SUPFAM" id="SSF46894">
    <property type="entry name" value="C-terminal effector domain of the bipartite response regulators"/>
    <property type="match status" value="1"/>
</dbReference>
<dbReference type="AlphaFoldDB" id="A0A193FNZ1"/>
<dbReference type="STRING" id="463025.BAU08_23725"/>
<dbReference type="SMART" id="SM00421">
    <property type="entry name" value="HTH_LUXR"/>
    <property type="match status" value="1"/>
</dbReference>
<feature type="domain" description="HTH luxR-type" evidence="5">
    <location>
        <begin position="1"/>
        <end position="64"/>
    </location>
</feature>
<reference evidence="8 9" key="1">
    <citation type="submission" date="2016-06" db="EMBL/GenBank/DDBJ databases">
        <title>Complete genome sequences of Bordetella bronchialis and Bordetella flabilis.</title>
        <authorList>
            <person name="LiPuma J.J."/>
            <person name="Spilker T."/>
        </authorList>
    </citation>
    <scope>NUCLEOTIDE SEQUENCE [LARGE SCALE GENOMIC DNA]</scope>
    <source>
        <strain evidence="7 9">AU17976</strain>
        <strain evidence="6 8">AU3182</strain>
    </source>
</reference>
<keyword evidence="3" id="KW-0804">Transcription</keyword>
<keyword evidence="4" id="KW-0812">Transmembrane</keyword>
<dbReference type="GO" id="GO:0006355">
    <property type="term" value="P:regulation of DNA-templated transcription"/>
    <property type="evidence" value="ECO:0007669"/>
    <property type="project" value="InterPro"/>
</dbReference>
<dbReference type="PANTHER" id="PTHR44688:SF16">
    <property type="entry name" value="DNA-BINDING TRANSCRIPTIONAL ACTIVATOR DEVR_DOSR"/>
    <property type="match status" value="1"/>
</dbReference>
<keyword evidence="4" id="KW-0472">Membrane</keyword>
<organism evidence="7 9">
    <name type="scientific">Bordetella bronchialis</name>
    <dbReference type="NCBI Taxonomy" id="463025"/>
    <lineage>
        <taxon>Bacteria</taxon>
        <taxon>Pseudomonadati</taxon>
        <taxon>Pseudomonadota</taxon>
        <taxon>Betaproteobacteria</taxon>
        <taxon>Burkholderiales</taxon>
        <taxon>Alcaligenaceae</taxon>
        <taxon>Bordetella</taxon>
    </lineage>
</organism>
<gene>
    <name evidence="6" type="ORF">BAU06_23175</name>
    <name evidence="7" type="ORF">BAU08_23725</name>
</gene>
<keyword evidence="1" id="KW-0805">Transcription regulation</keyword>
<evidence type="ECO:0000313" key="8">
    <source>
        <dbReference type="Proteomes" id="UP000091897"/>
    </source>
</evidence>
<evidence type="ECO:0000313" key="7">
    <source>
        <dbReference type="EMBL" id="ANN73957.1"/>
    </source>
</evidence>
<dbReference type="InterPro" id="IPR016032">
    <property type="entry name" value="Sig_transdc_resp-reg_C-effctor"/>
</dbReference>